<evidence type="ECO:0000313" key="3">
    <source>
        <dbReference type="Ensembl" id="ENSXCOP00000009206.1"/>
    </source>
</evidence>
<dbReference type="GeneTree" id="ENSGT00390000018710"/>
<sequence>MDGSGDLWGLVFSLAVSPLRQPRFRCRSHRLRFLLLRLVLLGESAALWAAGSCLRSTPRSRKHSRVVVFMSPKSLDDRNSSRRWRSYANLLSGCKVCSVLGGVFWVKMFSYSTSGASLILMPQILLKTGLGLGNIALEVISCGIIGFFTFLTPVILHFITKGYVIRLYHNPDRDTYTAITYSVFLTEKRCVFHQSQVRIPAVSKMFANFYAGPMGLFVNPDLFPIPHDYNHLMGYDKLKTALMLD</sequence>
<keyword evidence="2" id="KW-0812">Transmembrane</keyword>
<feature type="transmembrane region" description="Helical" evidence="2">
    <location>
        <begin position="87"/>
        <end position="106"/>
    </location>
</feature>
<dbReference type="InterPro" id="IPR045325">
    <property type="entry name" value="TMEM70/TMEM186/TMEM223"/>
</dbReference>
<keyword evidence="4" id="KW-1185">Reference proteome</keyword>
<comment type="similarity">
    <text evidence="1">Belongs to the TMEM70 family.</text>
</comment>
<accession>A0A3B5LHP8</accession>
<dbReference type="PANTHER" id="PTHR13281:SF0">
    <property type="entry name" value="TRANSMEMBRANE PROTEIN 70, MITOCHONDRIAL"/>
    <property type="match status" value="1"/>
</dbReference>
<dbReference type="STRING" id="32473.ENSXCOP00000009206"/>
<dbReference type="Proteomes" id="UP000261380">
    <property type="component" value="Unplaced"/>
</dbReference>
<dbReference type="PANTHER" id="PTHR13281">
    <property type="entry name" value="TRANSMEMBRANE PROTEIN 70, MITOCHONDRIAL"/>
    <property type="match status" value="1"/>
</dbReference>
<name>A0A3B5LHP8_9TELE</name>
<proteinExistence type="inferred from homology"/>
<evidence type="ECO:0000256" key="2">
    <source>
        <dbReference type="SAM" id="Phobius"/>
    </source>
</evidence>
<dbReference type="Pfam" id="PF06979">
    <property type="entry name" value="TMEM70"/>
    <property type="match status" value="1"/>
</dbReference>
<reference evidence="3" key="2">
    <citation type="submission" date="2025-09" db="UniProtKB">
        <authorList>
            <consortium name="Ensembl"/>
        </authorList>
    </citation>
    <scope>IDENTIFICATION</scope>
</reference>
<evidence type="ECO:0000256" key="1">
    <source>
        <dbReference type="ARBA" id="ARBA00005280"/>
    </source>
</evidence>
<keyword evidence="2" id="KW-1133">Transmembrane helix</keyword>
<dbReference type="AlphaFoldDB" id="A0A3B5LHP8"/>
<feature type="transmembrane region" description="Helical" evidence="2">
    <location>
        <begin position="34"/>
        <end position="54"/>
    </location>
</feature>
<reference evidence="3" key="1">
    <citation type="submission" date="2025-08" db="UniProtKB">
        <authorList>
            <consortium name="Ensembl"/>
        </authorList>
    </citation>
    <scope>IDENTIFICATION</scope>
</reference>
<protein>
    <submittedName>
        <fullName evidence="3">Uncharacterized protein</fullName>
    </submittedName>
</protein>
<evidence type="ECO:0000313" key="4">
    <source>
        <dbReference type="Proteomes" id="UP000261380"/>
    </source>
</evidence>
<keyword evidence="2" id="KW-0472">Membrane</keyword>
<dbReference type="Ensembl" id="ENSXCOT00000009317.1">
    <property type="protein sequence ID" value="ENSXCOP00000009206.1"/>
    <property type="gene ID" value="ENSXCOG00000007022.1"/>
</dbReference>
<dbReference type="GO" id="GO:0031966">
    <property type="term" value="C:mitochondrial membrane"/>
    <property type="evidence" value="ECO:0007669"/>
    <property type="project" value="TreeGrafter"/>
</dbReference>
<dbReference type="GO" id="GO:0033615">
    <property type="term" value="P:mitochondrial proton-transporting ATP synthase complex assembly"/>
    <property type="evidence" value="ECO:0007669"/>
    <property type="project" value="TreeGrafter"/>
</dbReference>
<organism evidence="3 4">
    <name type="scientific">Xiphophorus couchianus</name>
    <name type="common">Monterrey platyfish</name>
    <dbReference type="NCBI Taxonomy" id="32473"/>
    <lineage>
        <taxon>Eukaryota</taxon>
        <taxon>Metazoa</taxon>
        <taxon>Chordata</taxon>
        <taxon>Craniata</taxon>
        <taxon>Vertebrata</taxon>
        <taxon>Euteleostomi</taxon>
        <taxon>Actinopterygii</taxon>
        <taxon>Neopterygii</taxon>
        <taxon>Teleostei</taxon>
        <taxon>Neoteleostei</taxon>
        <taxon>Acanthomorphata</taxon>
        <taxon>Ovalentaria</taxon>
        <taxon>Atherinomorphae</taxon>
        <taxon>Cyprinodontiformes</taxon>
        <taxon>Poeciliidae</taxon>
        <taxon>Poeciliinae</taxon>
        <taxon>Xiphophorus</taxon>
    </lineage>
</organism>
<dbReference type="InterPro" id="IPR009724">
    <property type="entry name" value="TMEM70"/>
</dbReference>
<feature type="transmembrane region" description="Helical" evidence="2">
    <location>
        <begin position="135"/>
        <end position="159"/>
    </location>
</feature>